<gene>
    <name evidence="1" type="ORF">JCM21142_41634</name>
</gene>
<dbReference type="GO" id="GO:0016787">
    <property type="term" value="F:hydrolase activity"/>
    <property type="evidence" value="ECO:0007669"/>
    <property type="project" value="UniProtKB-KW"/>
</dbReference>
<dbReference type="Pfam" id="PF06821">
    <property type="entry name" value="Ser_hydrolase"/>
    <property type="match status" value="1"/>
</dbReference>
<organism evidence="1 2">
    <name type="scientific">Saccharicrinis fermentans DSM 9555 = JCM 21142</name>
    <dbReference type="NCBI Taxonomy" id="869213"/>
    <lineage>
        <taxon>Bacteria</taxon>
        <taxon>Pseudomonadati</taxon>
        <taxon>Bacteroidota</taxon>
        <taxon>Bacteroidia</taxon>
        <taxon>Marinilabiliales</taxon>
        <taxon>Marinilabiliaceae</taxon>
        <taxon>Saccharicrinis</taxon>
    </lineage>
</organism>
<dbReference type="OrthoDB" id="9804993at2"/>
<dbReference type="InterPro" id="IPR010662">
    <property type="entry name" value="RBBP9/YdeN"/>
</dbReference>
<proteinExistence type="predicted"/>
<dbReference type="Gene3D" id="3.40.50.1820">
    <property type="entry name" value="alpha/beta hydrolase"/>
    <property type="match status" value="1"/>
</dbReference>
<sequence length="180" mass="20334">MIYYFTLPGLGNSDENHWQSHFEKILPNCRRIEQDNWDKPVREAWVDRVEEAVRGIDLSQVVFISHSLGGITLSHWVRTYHKKIKAALIVAPPCVENVSPEYGLESFLPVPKTKLPFSTLLVASSNDPWSSIDQSQKLAENWGSDFVNIGHAGHINSDSGLGMWSQGQRLLNDLLQPLDK</sequence>
<evidence type="ECO:0000313" key="2">
    <source>
        <dbReference type="Proteomes" id="UP000019402"/>
    </source>
</evidence>
<accession>W7Y4F5</accession>
<dbReference type="eggNOG" id="COG3545">
    <property type="taxonomic scope" value="Bacteria"/>
</dbReference>
<protein>
    <submittedName>
        <fullName evidence="1">Putative esterase of the alpha/beta hydrolase fold protein</fullName>
    </submittedName>
</protein>
<dbReference type="SUPFAM" id="SSF53474">
    <property type="entry name" value="alpha/beta-Hydrolases"/>
    <property type="match status" value="1"/>
</dbReference>
<evidence type="ECO:0000313" key="1">
    <source>
        <dbReference type="EMBL" id="GAF02982.1"/>
    </source>
</evidence>
<name>W7Y4F5_9BACT</name>
<dbReference type="Proteomes" id="UP000019402">
    <property type="component" value="Unassembled WGS sequence"/>
</dbReference>
<dbReference type="AlphaFoldDB" id="W7Y4F5"/>
<comment type="caution">
    <text evidence="1">The sequence shown here is derived from an EMBL/GenBank/DDBJ whole genome shotgun (WGS) entry which is preliminary data.</text>
</comment>
<dbReference type="RefSeq" id="WP_027471984.1">
    <property type="nucleotide sequence ID" value="NZ_BAMD01000016.1"/>
</dbReference>
<keyword evidence="1" id="KW-0378">Hydrolase</keyword>
<keyword evidence="2" id="KW-1185">Reference proteome</keyword>
<dbReference type="EMBL" id="BAMD01000016">
    <property type="protein sequence ID" value="GAF02982.1"/>
    <property type="molecule type" value="Genomic_DNA"/>
</dbReference>
<reference evidence="1 2" key="1">
    <citation type="journal article" date="2014" name="Genome Announc.">
        <title>Draft Genome Sequence of Cytophaga fermentans JCM 21142T, a Facultative Anaerobe Isolated from Marine Mud.</title>
        <authorList>
            <person name="Starns D."/>
            <person name="Oshima K."/>
            <person name="Suda W."/>
            <person name="Iino T."/>
            <person name="Yuki M."/>
            <person name="Inoue J."/>
            <person name="Kitamura K."/>
            <person name="Iida T."/>
            <person name="Darby A."/>
            <person name="Hattori M."/>
            <person name="Ohkuma M."/>
        </authorList>
    </citation>
    <scope>NUCLEOTIDE SEQUENCE [LARGE SCALE GENOMIC DNA]</scope>
    <source>
        <strain evidence="1 2">JCM 21142</strain>
    </source>
</reference>
<dbReference type="InterPro" id="IPR029058">
    <property type="entry name" value="AB_hydrolase_fold"/>
</dbReference>